<sequence>MSDTPTLAEKAQGLHISGGKSSSATGIAEKPTGISSVRSAATAAAAAYAWRKASKSKDGRSRANLSVVPVRSSADGFTTPTTTISNGTPPPGGTGGRRLPSPGSSPSLLLAYVSASETSAEPLPTTADDIVDGTGMSVLGEARAKLATVERKTIDQWRAATAEARAASKVEKGEERIRQLERQVLKLEDELRDSAAIEVALYSVVAEHASSAHKVHTPARRLARFYIHLYKNWSPERRPSIARNIVSGLVLVVRACGNDVPRLTYWWSNVVVLRETISQSCEDAEVTASSAEMDGDVPSSNANGNDFAARALRSQQLRKSKLAQDVSQMLNLPSGAAGKDWRTCSMFLSGLMRVEAWIHGRVLESVWWQAMTPQMQLAVPASTRGSAAEVNGDLNNKFAGDAREPFSKGKLDSHPRKLGDTRQGNISVEIWKKAFTDALKRLCPLQGEGHDCGCLPVLKKMVIQECVARLDVAMFNGILRDPEDDSPTDPLADPITDLSVLPIPIGGLTFGAGSHLKNVVVNWSTWLSALVSVKDRILTETSNGAGITAKPKENEDNEEPVQFNLLKATGDLLMLPKDILLDSEIRKEVCPALSLPLIRRVLANFVPDIFSPDPISPTLLAALNTEVSIERKKQGEADISPDDIAMACVPPTFYLPPSVNLVRVWIGEPPGTLTWGRSSSSALRKGYTSDEELDEYQNPLALLEDKSHYDNMTGTGKKKEAVGASRFQLLREAWMSSS</sequence>
<gene>
    <name evidence="3" type="ORF">CSSPTR1EN2_LOCUS879</name>
</gene>
<organism evidence="3 4">
    <name type="scientific">Sphagnum troendelagicum</name>
    <dbReference type="NCBI Taxonomy" id="128251"/>
    <lineage>
        <taxon>Eukaryota</taxon>
        <taxon>Viridiplantae</taxon>
        <taxon>Streptophyta</taxon>
        <taxon>Embryophyta</taxon>
        <taxon>Bryophyta</taxon>
        <taxon>Sphagnophytina</taxon>
        <taxon>Sphagnopsida</taxon>
        <taxon>Sphagnales</taxon>
        <taxon>Sphagnaceae</taxon>
        <taxon>Sphagnum</taxon>
    </lineage>
</organism>
<keyword evidence="4" id="KW-1185">Reference proteome</keyword>
<feature type="region of interest" description="Disordered" evidence="2">
    <location>
        <begin position="51"/>
        <end position="107"/>
    </location>
</feature>
<feature type="compositionally biased region" description="Low complexity" evidence="2">
    <location>
        <begin position="97"/>
        <end position="107"/>
    </location>
</feature>
<dbReference type="EMBL" id="OZ019893">
    <property type="protein sequence ID" value="CAK9190416.1"/>
    <property type="molecule type" value="Genomic_DNA"/>
</dbReference>
<evidence type="ECO:0000256" key="1">
    <source>
        <dbReference type="SAM" id="Coils"/>
    </source>
</evidence>
<accession>A0ABP0T9P8</accession>
<name>A0ABP0T9P8_9BRYO</name>
<evidence type="ECO:0000256" key="2">
    <source>
        <dbReference type="SAM" id="MobiDB-lite"/>
    </source>
</evidence>
<dbReference type="InterPro" id="IPR021827">
    <property type="entry name" value="Nup186/Nup192/Nup205"/>
</dbReference>
<feature type="coiled-coil region" evidence="1">
    <location>
        <begin position="163"/>
        <end position="197"/>
    </location>
</feature>
<dbReference type="PANTHER" id="PTHR31344">
    <property type="entry name" value="NUCLEAR PORE COMPLEX PROTEIN NUP205"/>
    <property type="match status" value="1"/>
</dbReference>
<feature type="compositionally biased region" description="Low complexity" evidence="2">
    <location>
        <begin position="76"/>
        <end position="87"/>
    </location>
</feature>
<keyword evidence="1" id="KW-0175">Coiled coil</keyword>
<evidence type="ECO:0000313" key="4">
    <source>
        <dbReference type="Proteomes" id="UP001497512"/>
    </source>
</evidence>
<proteinExistence type="predicted"/>
<dbReference type="PANTHER" id="PTHR31344:SF11">
    <property type="entry name" value="NUCLEOLAR PROTEIN GAR2-LIKE PROTEIN"/>
    <property type="match status" value="1"/>
</dbReference>
<feature type="region of interest" description="Disordered" evidence="2">
    <location>
        <begin position="1"/>
        <end position="35"/>
    </location>
</feature>
<protein>
    <recommendedName>
        <fullName evidence="5">Dilute domain-containing protein</fullName>
    </recommendedName>
</protein>
<dbReference type="Proteomes" id="UP001497512">
    <property type="component" value="Chromosome 1"/>
</dbReference>
<evidence type="ECO:0008006" key="5">
    <source>
        <dbReference type="Google" id="ProtNLM"/>
    </source>
</evidence>
<evidence type="ECO:0000313" key="3">
    <source>
        <dbReference type="EMBL" id="CAK9190416.1"/>
    </source>
</evidence>
<reference evidence="3 4" key="1">
    <citation type="submission" date="2024-02" db="EMBL/GenBank/DDBJ databases">
        <authorList>
            <consortium name="ELIXIR-Norway"/>
            <consortium name="Elixir Norway"/>
        </authorList>
    </citation>
    <scope>NUCLEOTIDE SEQUENCE [LARGE SCALE GENOMIC DNA]</scope>
</reference>